<evidence type="ECO:0000313" key="2">
    <source>
        <dbReference type="EMBL" id="NMG18601.1"/>
    </source>
</evidence>
<evidence type="ECO:0000256" key="1">
    <source>
        <dbReference type="SAM" id="Phobius"/>
    </source>
</evidence>
<proteinExistence type="predicted"/>
<keyword evidence="3" id="KW-1185">Reference proteome</keyword>
<keyword evidence="1" id="KW-1133">Transmembrane helix</keyword>
<keyword evidence="1" id="KW-0472">Membrane</keyword>
<dbReference type="Proteomes" id="UP000718564">
    <property type="component" value="Unassembled WGS sequence"/>
</dbReference>
<dbReference type="EMBL" id="QMEB01000016">
    <property type="protein sequence ID" value="NMG18601.1"/>
    <property type="molecule type" value="Genomic_DNA"/>
</dbReference>
<name>A0ABX1P4E4_9CYAN</name>
<keyword evidence="1" id="KW-0812">Transmembrane</keyword>
<accession>A0ABX1P4E4</accession>
<organism evidence="2 3">
    <name type="scientific">Brasilonema bromeliae SPC951</name>
    <dbReference type="NCBI Taxonomy" id="385972"/>
    <lineage>
        <taxon>Bacteria</taxon>
        <taxon>Bacillati</taxon>
        <taxon>Cyanobacteriota</taxon>
        <taxon>Cyanophyceae</taxon>
        <taxon>Nostocales</taxon>
        <taxon>Scytonemataceae</taxon>
        <taxon>Brasilonema</taxon>
        <taxon>Bromeliae group (in: Brasilonema)</taxon>
    </lineage>
</organism>
<evidence type="ECO:0000313" key="3">
    <source>
        <dbReference type="Proteomes" id="UP000718564"/>
    </source>
</evidence>
<comment type="caution">
    <text evidence="2">The sequence shown here is derived from an EMBL/GenBank/DDBJ whole genome shotgun (WGS) entry which is preliminary data.</text>
</comment>
<dbReference type="RefSeq" id="WP_211173060.1">
    <property type="nucleotide sequence ID" value="NZ_CAWPJE010000340.1"/>
</dbReference>
<feature type="transmembrane region" description="Helical" evidence="1">
    <location>
        <begin position="54"/>
        <end position="75"/>
    </location>
</feature>
<protein>
    <submittedName>
        <fullName evidence="2">Uncharacterized protein</fullName>
    </submittedName>
</protein>
<gene>
    <name evidence="2" type="ORF">DP116_03730</name>
</gene>
<sequence>MATEAQESPRLKTPEILKKIEAESPQLSKKPLHTIGVTRSRRVKLLPLLRKNTAYAFLGSMCRFIYIFGCAFVLVSQARHIQAVCALHQAVA</sequence>
<reference evidence="2 3" key="1">
    <citation type="submission" date="2018-06" db="EMBL/GenBank/DDBJ databases">
        <title>Comparative genomics of Brasilonema spp. strains.</title>
        <authorList>
            <person name="Alvarenga D.O."/>
            <person name="Fiore M.F."/>
            <person name="Varani A.M."/>
        </authorList>
    </citation>
    <scope>NUCLEOTIDE SEQUENCE [LARGE SCALE GENOMIC DNA]</scope>
    <source>
        <strain evidence="2 3">SPC951</strain>
    </source>
</reference>